<dbReference type="SUPFAM" id="SSF53649">
    <property type="entry name" value="Alkaline phosphatase-like"/>
    <property type="match status" value="1"/>
</dbReference>
<protein>
    <submittedName>
        <fullName evidence="6">Sulfatase</fullName>
    </submittedName>
</protein>
<feature type="domain" description="Sulfatase N-terminal" evidence="5">
    <location>
        <begin position="34"/>
        <end position="337"/>
    </location>
</feature>
<dbReference type="InterPro" id="IPR017850">
    <property type="entry name" value="Alkaline_phosphatase_core_sf"/>
</dbReference>
<dbReference type="PANTHER" id="PTHR42693:SF53">
    <property type="entry name" value="ENDO-4-O-SULFATASE"/>
    <property type="match status" value="1"/>
</dbReference>
<evidence type="ECO:0000256" key="3">
    <source>
        <dbReference type="ARBA" id="ARBA00022801"/>
    </source>
</evidence>
<evidence type="ECO:0000256" key="2">
    <source>
        <dbReference type="ARBA" id="ARBA00022723"/>
    </source>
</evidence>
<gene>
    <name evidence="6" type="ordered locus">Cycma_3403</name>
</gene>
<dbReference type="InterPro" id="IPR024607">
    <property type="entry name" value="Sulfatase_CS"/>
</dbReference>
<keyword evidence="3" id="KW-0378">Hydrolase</keyword>
<comment type="similarity">
    <text evidence="1">Belongs to the sulfatase family.</text>
</comment>
<dbReference type="GO" id="GO:0004065">
    <property type="term" value="F:arylsulfatase activity"/>
    <property type="evidence" value="ECO:0007669"/>
    <property type="project" value="TreeGrafter"/>
</dbReference>
<dbReference type="PROSITE" id="PS00149">
    <property type="entry name" value="SULFATASE_2"/>
    <property type="match status" value="1"/>
</dbReference>
<keyword evidence="7" id="KW-1185">Reference proteome</keyword>
<dbReference type="Gene3D" id="3.40.720.10">
    <property type="entry name" value="Alkaline Phosphatase, subunit A"/>
    <property type="match status" value="1"/>
</dbReference>
<dbReference type="PANTHER" id="PTHR42693">
    <property type="entry name" value="ARYLSULFATASE FAMILY MEMBER"/>
    <property type="match status" value="1"/>
</dbReference>
<dbReference type="GO" id="GO:0046872">
    <property type="term" value="F:metal ion binding"/>
    <property type="evidence" value="ECO:0007669"/>
    <property type="project" value="UniProtKB-KW"/>
</dbReference>
<evidence type="ECO:0000256" key="1">
    <source>
        <dbReference type="ARBA" id="ARBA00008779"/>
    </source>
</evidence>
<sequence>MYLINSSLRLLPVLLLSIIFFACEQKVGNTISPPNIIVFFTDDQGYADLGVYGAEDFETPHLDQLASEGIRFTNFYVPATVCTPSRAGLLTGQYPKRSNLHEAVLFPYSEGGLSPQAFTMAELLKGAGYSTACIGKWHLGHKDEYMPYNQGFDTFYGVPYSNDMDNYYYKNIDFQSPPLPFYENTKVIENGSDQRYLTKRYTEETVKRIKNRGEKPFFIYLAHNMPHTPLFASPAFEGKSKNGLYGDVIMELDWSAGEIINALKEEGIYENTIFVFTSDNGPAKGSAKPLRGKKAQTWEGGQRVPGIITWPGSIPRGVVTDEFVSTLDLFPTFAKLASTKIPEEIKIDGMDISAFLMNPKNENLPERPFYFYARNGELEAIRLGKWKLHTKKSIGWNEKSEGSFLVSLYDLENDVSEKTNVAELHPKIVNKLTIMAQEFDSSLQ</sequence>
<organism evidence="6 7">
    <name type="scientific">Cyclobacterium marinum (strain ATCC 25205 / DSM 745 / LMG 13164 / NCIMB 1802)</name>
    <name type="common">Flectobacillus marinus</name>
    <dbReference type="NCBI Taxonomy" id="880070"/>
    <lineage>
        <taxon>Bacteria</taxon>
        <taxon>Pseudomonadati</taxon>
        <taxon>Bacteroidota</taxon>
        <taxon>Cytophagia</taxon>
        <taxon>Cytophagales</taxon>
        <taxon>Cyclobacteriaceae</taxon>
        <taxon>Cyclobacterium</taxon>
    </lineage>
</organism>
<dbReference type="eggNOG" id="COG3119">
    <property type="taxonomic scope" value="Bacteria"/>
</dbReference>
<dbReference type="InterPro" id="IPR000917">
    <property type="entry name" value="Sulfatase_N"/>
</dbReference>
<dbReference type="Gene3D" id="3.30.1120.10">
    <property type="match status" value="1"/>
</dbReference>
<evidence type="ECO:0000313" key="7">
    <source>
        <dbReference type="Proteomes" id="UP000001635"/>
    </source>
</evidence>
<evidence type="ECO:0000256" key="4">
    <source>
        <dbReference type="ARBA" id="ARBA00022837"/>
    </source>
</evidence>
<dbReference type="KEGG" id="cmr:Cycma_3403"/>
<dbReference type="STRING" id="880070.Cycma_3403"/>
<dbReference type="Pfam" id="PF00884">
    <property type="entry name" value="Sulfatase"/>
    <property type="match status" value="1"/>
</dbReference>
<keyword evidence="2" id="KW-0479">Metal-binding</keyword>
<dbReference type="EMBL" id="CP002955">
    <property type="protein sequence ID" value="AEL27126.1"/>
    <property type="molecule type" value="Genomic_DNA"/>
</dbReference>
<reference evidence="7" key="1">
    <citation type="submission" date="2011-07" db="EMBL/GenBank/DDBJ databases">
        <title>The complete genome of Cyclobacterium marinum DSM 745.</title>
        <authorList>
            <person name="Lucas S."/>
            <person name="Han J."/>
            <person name="Lapidus A."/>
            <person name="Bruce D."/>
            <person name="Goodwin L."/>
            <person name="Pitluck S."/>
            <person name="Peters L."/>
            <person name="Kyrpides N."/>
            <person name="Mavromatis K."/>
            <person name="Ivanova N."/>
            <person name="Ovchinnikova G."/>
            <person name="Chertkov O."/>
            <person name="Detter J.C."/>
            <person name="Tapia R."/>
            <person name="Han C."/>
            <person name="Land M."/>
            <person name="Hauser L."/>
            <person name="Markowitz V."/>
            <person name="Cheng J.-F."/>
            <person name="Hugenholtz P."/>
            <person name="Woyke T."/>
            <person name="Wu D."/>
            <person name="Tindall B."/>
            <person name="Schuetze A."/>
            <person name="Brambilla E."/>
            <person name="Klenk H.-P."/>
            <person name="Eisen J.A."/>
        </authorList>
    </citation>
    <scope>NUCLEOTIDE SEQUENCE [LARGE SCALE GENOMIC DNA]</scope>
    <source>
        <strain evidence="7">ATCC 25205 / DSM 745 / LMG 13164 / NCIMB 1802</strain>
    </source>
</reference>
<dbReference type="OrthoDB" id="9764377at2"/>
<evidence type="ECO:0000259" key="5">
    <source>
        <dbReference type="Pfam" id="PF00884"/>
    </source>
</evidence>
<dbReference type="InterPro" id="IPR050738">
    <property type="entry name" value="Sulfatase"/>
</dbReference>
<accession>G0IWD8</accession>
<dbReference type="HOGENOM" id="CLU_006332_10_4_10"/>
<proteinExistence type="inferred from homology"/>
<evidence type="ECO:0000313" key="6">
    <source>
        <dbReference type="EMBL" id="AEL27126.1"/>
    </source>
</evidence>
<keyword evidence="4" id="KW-0106">Calcium</keyword>
<dbReference type="RefSeq" id="WP_014021416.1">
    <property type="nucleotide sequence ID" value="NC_015914.1"/>
</dbReference>
<dbReference type="CDD" id="cd16026">
    <property type="entry name" value="GALNS_like"/>
    <property type="match status" value="1"/>
</dbReference>
<dbReference type="Proteomes" id="UP000001635">
    <property type="component" value="Chromosome"/>
</dbReference>
<name>G0IWD8_CYCMS</name>
<dbReference type="AlphaFoldDB" id="G0IWD8"/>